<dbReference type="Gene3D" id="3.20.20.80">
    <property type="entry name" value="Glycosidases"/>
    <property type="match status" value="1"/>
</dbReference>
<dbReference type="Pfam" id="PF14871">
    <property type="entry name" value="GHL6"/>
    <property type="match status" value="1"/>
</dbReference>
<comment type="caution">
    <text evidence="2">The sequence shown here is derived from an EMBL/GenBank/DDBJ whole genome shotgun (WGS) entry which is preliminary data.</text>
</comment>
<dbReference type="GO" id="GO:0005975">
    <property type="term" value="P:carbohydrate metabolic process"/>
    <property type="evidence" value="ECO:0007669"/>
    <property type="project" value="InterPro"/>
</dbReference>
<dbReference type="InterPro" id="IPR013738">
    <property type="entry name" value="Beta_galactosidase_Trimer"/>
</dbReference>
<dbReference type="AlphaFoldDB" id="A0A7X1KN94"/>
<dbReference type="InterPro" id="IPR029062">
    <property type="entry name" value="Class_I_gatase-like"/>
</dbReference>
<organism evidence="2 3">
    <name type="scientific">Novosphingobium flavum</name>
    <dbReference type="NCBI Taxonomy" id="1778672"/>
    <lineage>
        <taxon>Bacteria</taxon>
        <taxon>Pseudomonadati</taxon>
        <taxon>Pseudomonadota</taxon>
        <taxon>Alphaproteobacteria</taxon>
        <taxon>Sphingomonadales</taxon>
        <taxon>Sphingomonadaceae</taxon>
        <taxon>Novosphingobium</taxon>
    </lineage>
</organism>
<dbReference type="SUPFAM" id="SSF51445">
    <property type="entry name" value="(Trans)glycosidases"/>
    <property type="match status" value="1"/>
</dbReference>
<dbReference type="Proteomes" id="UP000566813">
    <property type="component" value="Unassembled WGS sequence"/>
</dbReference>
<evidence type="ECO:0000313" key="2">
    <source>
        <dbReference type="EMBL" id="MBC2667454.1"/>
    </source>
</evidence>
<dbReference type="InterPro" id="IPR028212">
    <property type="entry name" value="GHL6"/>
</dbReference>
<evidence type="ECO:0000259" key="1">
    <source>
        <dbReference type="Pfam" id="PF08532"/>
    </source>
</evidence>
<reference evidence="2 3" key="1">
    <citation type="submission" date="2020-08" db="EMBL/GenBank/DDBJ databases">
        <title>The genome sequence of type strain Novosphingobium flavum NBRC 111647.</title>
        <authorList>
            <person name="Liu Y."/>
        </authorList>
    </citation>
    <scope>NUCLEOTIDE SEQUENCE [LARGE SCALE GENOMIC DNA]</scope>
    <source>
        <strain evidence="2 3">NBRC 111647</strain>
    </source>
</reference>
<evidence type="ECO:0000313" key="3">
    <source>
        <dbReference type="Proteomes" id="UP000566813"/>
    </source>
</evidence>
<keyword evidence="3" id="KW-1185">Reference proteome</keyword>
<gene>
    <name evidence="2" type="ORF">H7F51_18200</name>
</gene>
<dbReference type="EMBL" id="JACLAW010000020">
    <property type="protein sequence ID" value="MBC2667454.1"/>
    <property type="molecule type" value="Genomic_DNA"/>
</dbReference>
<name>A0A7X1KN94_9SPHN</name>
<accession>A0A7X1KN94</accession>
<dbReference type="SUPFAM" id="SSF52317">
    <property type="entry name" value="Class I glutamine amidotransferase-like"/>
    <property type="match status" value="1"/>
</dbReference>
<feature type="domain" description="Beta-galactosidase trimerisation" evidence="1">
    <location>
        <begin position="442"/>
        <end position="499"/>
    </location>
</feature>
<dbReference type="Gene3D" id="3.40.50.880">
    <property type="match status" value="1"/>
</dbReference>
<dbReference type="CDD" id="cd03143">
    <property type="entry name" value="A4_beta-galactosidase_middle_domain"/>
    <property type="match status" value="1"/>
</dbReference>
<dbReference type="GO" id="GO:0004565">
    <property type="term" value="F:beta-galactosidase activity"/>
    <property type="evidence" value="ECO:0007669"/>
    <property type="project" value="InterPro"/>
</dbReference>
<dbReference type="InterPro" id="IPR017853">
    <property type="entry name" value="GH"/>
</dbReference>
<dbReference type="PROSITE" id="PS51318">
    <property type="entry name" value="TAT"/>
    <property type="match status" value="1"/>
</dbReference>
<protein>
    <submittedName>
        <fullName evidence="2">Beta-galactosidase trimerization domain-containing protein</fullName>
    </submittedName>
</protein>
<dbReference type="Pfam" id="PF08532">
    <property type="entry name" value="Glyco_hydro_42M"/>
    <property type="match status" value="1"/>
</dbReference>
<sequence>MSMSQSFEASRRQVLQGLSLGGLTLGGGGIAVARAVGPKAGDFDRRRWWEQDYRIVQTNLREIDALEDPREMARAVKDFGGTAIVSNIGGIVAFYPTRLPLQYKNPFLKNDFVKEMIAACHAEGLVYLGRFDTSKALKSVYDAHPDWFGIYADGAPTEFAGTYQACPNGAWLQDYALKMLREALTAYKPDGVFFNGVGFGVNDYAGRNRGFCVCNNCRTAFRKMYDKDLPKEFTFSDPNYRSYLEFQRRVLDDIFKRMHALADELIPGVPIFRGEDYEFVGRGELQRRVRRPAPEWQYQSGEQIRRAKAQGPGKPFSSTSTAHIDYPWRFVTETPYYHINRFAQMLGNGGRLDLYLMGSLKDQDDQTYLPPLSALFKWEAANSAHYLNTAPAARIGLYDSSANESFTAATPWVGYRNGTTRGAYSMLVDSRLPFQFVQGEAVVSGKTKLADFDVILAPNVVCMSDAEAAALDAFVAAGGLLVTSGMTAGYDEQGHLRTAMPLASSPLASFGEPQKAEGWTLDSARGTLRHSPNPTPIDGFYFGGPVREGSENLIPFIPDIRWGPPEYSYIVPGSKPREAPGLLVRKHGAGHVAHIPFLNEWQYYRDGLLVNQQLLTALVTRYGRPQRFVLEGDGAVELTVMRSGASNTLLHVINYAGQRNGRYDAPPALHGLSIGVAGPAPGQARALVSGVVVQGVTRPGDPGRTWYDLPPVGAFEALLLS</sequence>
<proteinExistence type="predicted"/>
<dbReference type="InterPro" id="IPR006311">
    <property type="entry name" value="TAT_signal"/>
</dbReference>